<evidence type="ECO:0000256" key="3">
    <source>
        <dbReference type="ARBA" id="ARBA00022448"/>
    </source>
</evidence>
<feature type="transmembrane region" description="Helical" evidence="8">
    <location>
        <begin position="441"/>
        <end position="462"/>
    </location>
</feature>
<feature type="transmembrane region" description="Helical" evidence="8">
    <location>
        <begin position="12"/>
        <end position="29"/>
    </location>
</feature>
<dbReference type="PROSITE" id="PS50850">
    <property type="entry name" value="MFS"/>
    <property type="match status" value="1"/>
</dbReference>
<dbReference type="InterPro" id="IPR005829">
    <property type="entry name" value="Sugar_transporter_CS"/>
</dbReference>
<dbReference type="NCBIfam" id="TIGR00879">
    <property type="entry name" value="SP"/>
    <property type="match status" value="1"/>
</dbReference>
<evidence type="ECO:0000256" key="6">
    <source>
        <dbReference type="ARBA" id="ARBA00023136"/>
    </source>
</evidence>
<keyword evidence="5 8" id="KW-1133">Transmembrane helix</keyword>
<evidence type="ECO:0000256" key="4">
    <source>
        <dbReference type="ARBA" id="ARBA00022692"/>
    </source>
</evidence>
<evidence type="ECO:0000256" key="8">
    <source>
        <dbReference type="SAM" id="Phobius"/>
    </source>
</evidence>
<feature type="transmembrane region" description="Helical" evidence="8">
    <location>
        <begin position="805"/>
        <end position="829"/>
    </location>
</feature>
<feature type="transmembrane region" description="Helical" evidence="8">
    <location>
        <begin position="72"/>
        <end position="93"/>
    </location>
</feature>
<feature type="transmembrane region" description="Helical" evidence="8">
    <location>
        <begin position="412"/>
        <end position="435"/>
    </location>
</feature>
<evidence type="ECO:0000256" key="7">
    <source>
        <dbReference type="SAM" id="MobiDB-lite"/>
    </source>
</evidence>
<dbReference type="InterPro" id="IPR005828">
    <property type="entry name" value="MFS_sugar_transport-like"/>
</dbReference>
<evidence type="ECO:0000256" key="5">
    <source>
        <dbReference type="ARBA" id="ARBA00022989"/>
    </source>
</evidence>
<keyword evidence="11" id="KW-1185">Reference proteome</keyword>
<feature type="transmembrane region" description="Helical" evidence="8">
    <location>
        <begin position="277"/>
        <end position="299"/>
    </location>
</feature>
<dbReference type="Gene3D" id="1.20.1250.20">
    <property type="entry name" value="MFS general substrate transporter like domains"/>
    <property type="match status" value="1"/>
</dbReference>
<feature type="region of interest" description="Disordered" evidence="7">
    <location>
        <begin position="578"/>
        <end position="598"/>
    </location>
</feature>
<organism evidence="10 11">
    <name type="scientific">Zasmidium cellare</name>
    <name type="common">Wine cellar mold</name>
    <name type="synonym">Racodium cellare</name>
    <dbReference type="NCBI Taxonomy" id="395010"/>
    <lineage>
        <taxon>Eukaryota</taxon>
        <taxon>Fungi</taxon>
        <taxon>Dikarya</taxon>
        <taxon>Ascomycota</taxon>
        <taxon>Pezizomycotina</taxon>
        <taxon>Dothideomycetes</taxon>
        <taxon>Dothideomycetidae</taxon>
        <taxon>Mycosphaerellales</taxon>
        <taxon>Mycosphaerellaceae</taxon>
        <taxon>Zasmidium</taxon>
    </lineage>
</organism>
<dbReference type="Proteomes" id="UP001305779">
    <property type="component" value="Unassembled WGS sequence"/>
</dbReference>
<dbReference type="PROSITE" id="PS00216">
    <property type="entry name" value="SUGAR_TRANSPORT_1"/>
    <property type="match status" value="1"/>
</dbReference>
<dbReference type="EMBL" id="JAXOVC010000004">
    <property type="protein sequence ID" value="KAK4502349.1"/>
    <property type="molecule type" value="Genomic_DNA"/>
</dbReference>
<feature type="transmembrane region" description="Helical" evidence="8">
    <location>
        <begin position="342"/>
        <end position="364"/>
    </location>
</feature>
<feature type="transmembrane region" description="Helical" evidence="8">
    <location>
        <begin position="610"/>
        <end position="629"/>
    </location>
</feature>
<accession>A0ABR0ELU1</accession>
<dbReference type="InterPro" id="IPR003663">
    <property type="entry name" value="Sugar/inositol_transpt"/>
</dbReference>
<gene>
    <name evidence="10" type="ORF">PRZ48_005774</name>
</gene>
<feature type="transmembrane region" description="Helical" evidence="8">
    <location>
        <begin position="774"/>
        <end position="793"/>
    </location>
</feature>
<reference evidence="10 11" key="1">
    <citation type="journal article" date="2023" name="G3 (Bethesda)">
        <title>A chromosome-level genome assembly of Zasmidium syzygii isolated from banana leaves.</title>
        <authorList>
            <person name="van Westerhoven A.C."/>
            <person name="Mehrabi R."/>
            <person name="Talebi R."/>
            <person name="Steentjes M.B.F."/>
            <person name="Corcolon B."/>
            <person name="Chong P.A."/>
            <person name="Kema G.H.J."/>
            <person name="Seidl M.F."/>
        </authorList>
    </citation>
    <scope>NUCLEOTIDE SEQUENCE [LARGE SCALE GENOMIC DNA]</scope>
    <source>
        <strain evidence="10 11">P124</strain>
    </source>
</reference>
<feature type="transmembrane region" description="Helical" evidence="8">
    <location>
        <begin position="904"/>
        <end position="922"/>
    </location>
</feature>
<feature type="transmembrane region" description="Helical" evidence="8">
    <location>
        <begin position="705"/>
        <end position="724"/>
    </location>
</feature>
<keyword evidence="6 8" id="KW-0472">Membrane</keyword>
<proteinExistence type="inferred from homology"/>
<name>A0ABR0ELU1_ZASCE</name>
<evidence type="ECO:0000256" key="1">
    <source>
        <dbReference type="ARBA" id="ARBA00004141"/>
    </source>
</evidence>
<keyword evidence="3" id="KW-0813">Transport</keyword>
<dbReference type="InterPro" id="IPR002656">
    <property type="entry name" value="Acyl_transf_3_dom"/>
</dbReference>
<feature type="domain" description="Major facilitator superfamily (MFS) profile" evidence="9">
    <location>
        <begin position="16"/>
        <end position="466"/>
    </location>
</feature>
<dbReference type="InterPro" id="IPR036259">
    <property type="entry name" value="MFS_trans_sf"/>
</dbReference>
<evidence type="ECO:0000313" key="10">
    <source>
        <dbReference type="EMBL" id="KAK4502349.1"/>
    </source>
</evidence>
<dbReference type="PANTHER" id="PTHR48022:SF68">
    <property type="entry name" value="MAJOR FACILITATOR SUPERFAMILY (MFS) PROFILE DOMAIN-CONTAINING PROTEIN-RELATED"/>
    <property type="match status" value="1"/>
</dbReference>
<dbReference type="InterPro" id="IPR050360">
    <property type="entry name" value="MFS_Sugar_Transporters"/>
</dbReference>
<feature type="transmembrane region" description="Helical" evidence="8">
    <location>
        <begin position="311"/>
        <end position="335"/>
    </location>
</feature>
<dbReference type="SUPFAM" id="SSF103473">
    <property type="entry name" value="MFS general substrate transporter"/>
    <property type="match status" value="1"/>
</dbReference>
<comment type="similarity">
    <text evidence="2">Belongs to the major facilitator superfamily. Sugar transporter (TC 2.A.1.1) family.</text>
</comment>
<feature type="transmembrane region" description="Helical" evidence="8">
    <location>
        <begin position="157"/>
        <end position="174"/>
    </location>
</feature>
<dbReference type="InterPro" id="IPR020846">
    <property type="entry name" value="MFS_dom"/>
</dbReference>
<comment type="subcellular location">
    <subcellularLocation>
        <location evidence="1">Membrane</location>
        <topology evidence="1">Multi-pass membrane protein</topology>
    </subcellularLocation>
</comment>
<keyword evidence="4 8" id="KW-0812">Transmembrane</keyword>
<evidence type="ECO:0000313" key="11">
    <source>
        <dbReference type="Proteomes" id="UP001305779"/>
    </source>
</evidence>
<feature type="transmembrane region" description="Helical" evidence="8">
    <location>
        <begin position="376"/>
        <end position="400"/>
    </location>
</feature>
<protein>
    <recommendedName>
        <fullName evidence="9">Major facilitator superfamily (MFS) profile domain-containing protein</fullName>
    </recommendedName>
</protein>
<dbReference type="Pfam" id="PF01757">
    <property type="entry name" value="Acyl_transf_3"/>
    <property type="match status" value="1"/>
</dbReference>
<evidence type="ECO:0000259" key="9">
    <source>
        <dbReference type="PROSITE" id="PS50850"/>
    </source>
</evidence>
<dbReference type="Pfam" id="PF00083">
    <property type="entry name" value="Sugar_tr"/>
    <property type="match status" value="1"/>
</dbReference>
<sequence length="1033" mass="115151">MNKFYGLRGTKLNIAIAVVAGIDFALFGYDQGVMGGLLTLPSFLATFPQINVQHPPEGTSSGTASNVQGITVGGYTLGCFFGAVATIWLGNILGRKRTIIVGSTIMVIGAAIQCSSFSLGQLIASRLITGFGNGMNTSTVPTWQSETSKSHRRGQMVMIEGSLIVFGVMISYWIDLGFSFLEPSTVSWRFPIAFQIILALLVLAGIPGLPESPRWLVLKGKEAAALEVLCALSDTTEDDPKVQDEFRAVKDTVFEMASGGFSDMFKFNRNRNFHRTALAYVNQMFQQISGINIITYYAATIFENNIGLSGFLSRLLAALNGTEYFMASWVAIFTIERFGRRALMLFGAAGQAASMAILAGLTSVPTSDPRSHGMGIGAAVFLFVFNSFFAIGWLGMTWLYPAEITPLNIRAPANAIATTANWIFNFMVVMVTPVAFNSIGYKTYVVFAAINAFMVPCVYFFFPETAYRSLEEMDEIFHQVRGWKGAFSVVKVANTMPHRYGKRGELLIAYDNTEEAREVERRRSSVVSAHREPEKHDGLEHIHGAVTMAAASSSTLEMEEQTLPLHNLDTISRQEDPLDASNNAATSTARNTSSNDSNAVRNSTAYLDGLRGFAAFLVYFYHHISWFYGPTDDLLYGWGHEGNHYIFQLPFLRVFFTGGNAAVAIFFILSGYVLSLSPLRSLRDGNAQKCYNSLISATVRRPFRLYIPPIGVGLCFALALQLPFGLAPKMAWPEPEATFSKEMARFVPETWHMVNPFERHGTKEHWYIYNPPSYTMAIEFVGSMAVFALCAVFSPVSVSVRAGLFLLAAVTFLSTGEWALAMFMAGVLLAMNDLSGWDHAVLAKQPLKISRTVMHHIIFFTGWYLLCQPSGIRDPKQSSDAPGWYILTEILTPRVYYQDEYWRWWNFWGALCLVYGVLRIPWLQNLFTTKPMRYLGRICFALYLVHTPLLWTINDRVYRVLGTQMHQDLVLWIDDWLKIPDFGIHGLSSRFLVAQVINTPINFAAAEVGTWVLDEPSVKVGRWVVRKLGIDKR</sequence>
<feature type="compositionally biased region" description="Low complexity" evidence="7">
    <location>
        <begin position="580"/>
        <end position="598"/>
    </location>
</feature>
<comment type="caution">
    <text evidence="10">The sequence shown here is derived from an EMBL/GenBank/DDBJ whole genome shotgun (WGS) entry which is preliminary data.</text>
</comment>
<evidence type="ECO:0000256" key="2">
    <source>
        <dbReference type="ARBA" id="ARBA00010992"/>
    </source>
</evidence>
<feature type="transmembrane region" description="Helical" evidence="8">
    <location>
        <begin position="186"/>
        <end position="209"/>
    </location>
</feature>
<dbReference type="PANTHER" id="PTHR48022">
    <property type="entry name" value="PLASTIDIC GLUCOSE TRANSPORTER 4"/>
    <property type="match status" value="1"/>
</dbReference>
<dbReference type="PRINTS" id="PR00171">
    <property type="entry name" value="SUGRTRNSPORT"/>
</dbReference>
<feature type="transmembrane region" description="Helical" evidence="8">
    <location>
        <begin position="649"/>
        <end position="674"/>
    </location>
</feature>